<protein>
    <submittedName>
        <fullName evidence="2">Uncharacterized protein</fullName>
    </submittedName>
</protein>
<evidence type="ECO:0000313" key="3">
    <source>
        <dbReference type="Proteomes" id="UP000054549"/>
    </source>
</evidence>
<dbReference type="InParanoid" id="A0A0C2W3Q7"/>
<feature type="non-terminal residue" evidence="2">
    <location>
        <position position="348"/>
    </location>
</feature>
<proteinExistence type="predicted"/>
<sequence length="348" mass="38830">MVKGKARKSDTGQKADALEPPTIQVDKPHPELPREESFGRKTRAKVQGFLSNPLEKWKKTLKKDPPRCVVYLLSQDHLVLIRRTLCRDRSTIKIEAIDREAVQVAVKEAERKVQTMRTIGSGVQRAADLGTQAGTTFDTVYKASNVLDPLRVFDSVVKGLGDVHPYAKVALSVLSWASQAIIAQVNRDKSIQDLQSKIAGVYKLMVEDGRLEKIISMKDILTQASQVMLECAKFIQAYSQPAFLNRLGKGIFSNTAEAVAQYSNVIDGLVQQFHGNAMRDVLVTTRDMLEDLKQLGDNQHVNMVAYAKGTGLDTTKACLEGTREEILHDVVDWMDNPDINAPRILWLF</sequence>
<dbReference type="AlphaFoldDB" id="A0A0C2W3Q7"/>
<feature type="compositionally biased region" description="Basic and acidic residues" evidence="1">
    <location>
        <begin position="7"/>
        <end position="17"/>
    </location>
</feature>
<organism evidence="2 3">
    <name type="scientific">Amanita muscaria (strain Koide BX008)</name>
    <dbReference type="NCBI Taxonomy" id="946122"/>
    <lineage>
        <taxon>Eukaryota</taxon>
        <taxon>Fungi</taxon>
        <taxon>Dikarya</taxon>
        <taxon>Basidiomycota</taxon>
        <taxon>Agaricomycotina</taxon>
        <taxon>Agaricomycetes</taxon>
        <taxon>Agaricomycetidae</taxon>
        <taxon>Agaricales</taxon>
        <taxon>Pluteineae</taxon>
        <taxon>Amanitaceae</taxon>
        <taxon>Amanita</taxon>
    </lineage>
</organism>
<evidence type="ECO:0000313" key="2">
    <source>
        <dbReference type="EMBL" id="KIL55747.1"/>
    </source>
</evidence>
<reference evidence="2 3" key="1">
    <citation type="submission" date="2014-04" db="EMBL/GenBank/DDBJ databases">
        <title>Evolutionary Origins and Diversification of the Mycorrhizal Mutualists.</title>
        <authorList>
            <consortium name="DOE Joint Genome Institute"/>
            <consortium name="Mycorrhizal Genomics Consortium"/>
            <person name="Kohler A."/>
            <person name="Kuo A."/>
            <person name="Nagy L.G."/>
            <person name="Floudas D."/>
            <person name="Copeland A."/>
            <person name="Barry K.W."/>
            <person name="Cichocki N."/>
            <person name="Veneault-Fourrey C."/>
            <person name="LaButti K."/>
            <person name="Lindquist E.A."/>
            <person name="Lipzen A."/>
            <person name="Lundell T."/>
            <person name="Morin E."/>
            <person name="Murat C."/>
            <person name="Riley R."/>
            <person name="Ohm R."/>
            <person name="Sun H."/>
            <person name="Tunlid A."/>
            <person name="Henrissat B."/>
            <person name="Grigoriev I.V."/>
            <person name="Hibbett D.S."/>
            <person name="Martin F."/>
        </authorList>
    </citation>
    <scope>NUCLEOTIDE SEQUENCE [LARGE SCALE GENOMIC DNA]</scope>
    <source>
        <strain evidence="2 3">Koide BX008</strain>
    </source>
</reference>
<dbReference type="EMBL" id="KN818478">
    <property type="protein sequence ID" value="KIL55747.1"/>
    <property type="molecule type" value="Genomic_DNA"/>
</dbReference>
<dbReference type="HOGENOM" id="CLU_798219_0_0_1"/>
<name>A0A0C2W3Q7_AMAMK</name>
<feature type="compositionally biased region" description="Basic and acidic residues" evidence="1">
    <location>
        <begin position="26"/>
        <end position="39"/>
    </location>
</feature>
<accession>A0A0C2W3Q7</accession>
<gene>
    <name evidence="2" type="ORF">M378DRAFT_17673</name>
</gene>
<keyword evidence="3" id="KW-1185">Reference proteome</keyword>
<dbReference type="STRING" id="946122.A0A0C2W3Q7"/>
<dbReference type="OrthoDB" id="3050814at2759"/>
<dbReference type="Proteomes" id="UP000054549">
    <property type="component" value="Unassembled WGS sequence"/>
</dbReference>
<evidence type="ECO:0000256" key="1">
    <source>
        <dbReference type="SAM" id="MobiDB-lite"/>
    </source>
</evidence>
<feature type="region of interest" description="Disordered" evidence="1">
    <location>
        <begin position="1"/>
        <end position="40"/>
    </location>
</feature>